<evidence type="ECO:0000256" key="1">
    <source>
        <dbReference type="SAM" id="Coils"/>
    </source>
</evidence>
<accession>A0A1T5FC61</accession>
<keyword evidence="3" id="KW-1185">Reference proteome</keyword>
<organism evidence="2 3">
    <name type="scientific">Soonwooa buanensis</name>
    <dbReference type="NCBI Taxonomy" id="619805"/>
    <lineage>
        <taxon>Bacteria</taxon>
        <taxon>Pseudomonadati</taxon>
        <taxon>Bacteroidota</taxon>
        <taxon>Flavobacteriia</taxon>
        <taxon>Flavobacteriales</taxon>
        <taxon>Weeksellaceae</taxon>
        <taxon>Chryseobacterium group</taxon>
        <taxon>Soonwooa</taxon>
    </lineage>
</organism>
<dbReference type="OrthoDB" id="677818at2"/>
<name>A0A1T5FC61_9FLAO</name>
<proteinExistence type="predicted"/>
<feature type="coiled-coil region" evidence="1">
    <location>
        <begin position="12"/>
        <end position="39"/>
    </location>
</feature>
<gene>
    <name evidence="2" type="ORF">SAMN05660477_01927</name>
</gene>
<evidence type="ECO:0000313" key="3">
    <source>
        <dbReference type="Proteomes" id="UP000191112"/>
    </source>
</evidence>
<dbReference type="STRING" id="619805.SAMN05660477_01927"/>
<reference evidence="2 3" key="1">
    <citation type="submission" date="2017-02" db="EMBL/GenBank/DDBJ databases">
        <authorList>
            <person name="Peterson S.W."/>
        </authorList>
    </citation>
    <scope>NUCLEOTIDE SEQUENCE [LARGE SCALE GENOMIC DNA]</scope>
    <source>
        <strain evidence="2 3">DSM 22323</strain>
    </source>
</reference>
<keyword evidence="1" id="KW-0175">Coiled coil</keyword>
<evidence type="ECO:0008006" key="4">
    <source>
        <dbReference type="Google" id="ProtNLM"/>
    </source>
</evidence>
<dbReference type="RefSeq" id="WP_079667167.1">
    <property type="nucleotide sequence ID" value="NZ_FUYZ01000006.1"/>
</dbReference>
<protein>
    <recommendedName>
        <fullName evidence="4">V/A-type H+-transporting ATPase subunit F</fullName>
    </recommendedName>
</protein>
<sequence length="106" mass="11903">MQNIQFLVLGKNDEILATLKRLIENTDNWQAEISNDESQIDNYIANNPVDIILLSSGLDESFEQEIKVNPIVVEKNIMVIEHFGGGSGLLKNEIYAALPHLNPENQ</sequence>
<dbReference type="AlphaFoldDB" id="A0A1T5FC61"/>
<evidence type="ECO:0000313" key="2">
    <source>
        <dbReference type="EMBL" id="SKB93751.1"/>
    </source>
</evidence>
<dbReference type="EMBL" id="FUYZ01000006">
    <property type="protein sequence ID" value="SKB93751.1"/>
    <property type="molecule type" value="Genomic_DNA"/>
</dbReference>
<dbReference type="Proteomes" id="UP000191112">
    <property type="component" value="Unassembled WGS sequence"/>
</dbReference>